<evidence type="ECO:0000256" key="7">
    <source>
        <dbReference type="ARBA" id="ARBA00023069"/>
    </source>
</evidence>
<evidence type="ECO:0000256" key="1">
    <source>
        <dbReference type="ARBA" id="ARBA00004120"/>
    </source>
</evidence>
<sequence length="110" mass="12646">MFMVSISFTSEAEFEAVVGYLEDIIMNDEFQLLQRKTMDEYYQEFENRRINSHTYMLLDYRAEEGQGLDFSSSSVETLLCKSSSMPASQKNLWHHLPPPGNGTVVDIIVP</sequence>
<comment type="caution">
    <text evidence="15">The sequence shown here is derived from an EMBL/GenBank/DDBJ whole genome shotgun (WGS) entry which is preliminary data.</text>
</comment>
<dbReference type="PANTHER" id="PTHR15487">
    <property type="entry name" value="ADP-RIBOSYLATION FACTOR-LIKE PROTEIN 2-BINDING PROTEIN"/>
    <property type="match status" value="1"/>
</dbReference>
<gene>
    <name evidence="15" type="ORF">E2I00_009434</name>
</gene>
<evidence type="ECO:0000313" key="15">
    <source>
        <dbReference type="EMBL" id="KAB0391589.1"/>
    </source>
</evidence>
<evidence type="ECO:0000256" key="9">
    <source>
        <dbReference type="ARBA" id="ARBA00023212"/>
    </source>
</evidence>
<keyword evidence="7 13" id="KW-0969">Cilium</keyword>
<dbReference type="Pfam" id="PF11527">
    <property type="entry name" value="ARL2_Bind_BART"/>
    <property type="match status" value="1"/>
</dbReference>
<dbReference type="PANTHER" id="PTHR15487:SF4">
    <property type="entry name" value="ADP-RIBOSYLATION FACTOR-LIKE PROTEIN 2-BINDING PROTEIN"/>
    <property type="match status" value="1"/>
</dbReference>
<dbReference type="InterPro" id="IPR038849">
    <property type="entry name" value="ARL2BP"/>
</dbReference>
<evidence type="ECO:0000256" key="2">
    <source>
        <dbReference type="ARBA" id="ARBA00004123"/>
    </source>
</evidence>
<keyword evidence="8 13" id="KW-0496">Mitochondrion</keyword>
<dbReference type="OrthoDB" id="302784at2759"/>
<dbReference type="EMBL" id="SGJD01004422">
    <property type="protein sequence ID" value="KAB0391589.1"/>
    <property type="molecule type" value="Genomic_DNA"/>
</dbReference>
<evidence type="ECO:0000256" key="10">
    <source>
        <dbReference type="ARBA" id="ARBA00023242"/>
    </source>
</evidence>
<keyword evidence="11 13" id="KW-0966">Cell projection</keyword>
<reference evidence="15 16" key="1">
    <citation type="journal article" date="2019" name="PLoS ONE">
        <title>Genomic analyses reveal an absence of contemporary introgressive admixture between fin whales and blue whales, despite known hybrids.</title>
        <authorList>
            <person name="Westbury M.V."/>
            <person name="Petersen B."/>
            <person name="Lorenzen E.D."/>
        </authorList>
    </citation>
    <scope>NUCLEOTIDE SEQUENCE [LARGE SCALE GENOMIC DNA]</scope>
    <source>
        <strain evidence="15">FinWhale-01</strain>
    </source>
</reference>
<evidence type="ECO:0000256" key="4">
    <source>
        <dbReference type="ARBA" id="ARBA00009880"/>
    </source>
</evidence>
<comment type="function">
    <text evidence="12 13">Together with ARL2, plays a role in the nuclear translocation, retention and transcriptional activity of STAT3. May play a role as an effector of ARL2.</text>
</comment>
<dbReference type="GO" id="GO:0005929">
    <property type="term" value="C:cilium"/>
    <property type="evidence" value="ECO:0007669"/>
    <property type="project" value="UniProtKB-UniRule"/>
</dbReference>
<comment type="similarity">
    <text evidence="4 13">Belongs to the ARL2BP family.</text>
</comment>
<dbReference type="GO" id="GO:0051457">
    <property type="term" value="P:maintenance of protein location in nucleus"/>
    <property type="evidence" value="ECO:0007669"/>
    <property type="project" value="TreeGrafter"/>
</dbReference>
<dbReference type="AlphaFoldDB" id="A0A643BU98"/>
<dbReference type="InterPro" id="IPR023379">
    <property type="entry name" value="BART_dom"/>
</dbReference>
<dbReference type="GO" id="GO:0005813">
    <property type="term" value="C:centrosome"/>
    <property type="evidence" value="ECO:0007669"/>
    <property type="project" value="UniProtKB-SubCell"/>
</dbReference>
<protein>
    <recommendedName>
        <fullName evidence="5 13">ADP-ribosylation factor-like protein 2-binding protein</fullName>
        <shortName evidence="13">ARF-like 2-binding protein</shortName>
    </recommendedName>
</protein>
<evidence type="ECO:0000313" key="16">
    <source>
        <dbReference type="Proteomes" id="UP000437017"/>
    </source>
</evidence>
<evidence type="ECO:0000256" key="3">
    <source>
        <dbReference type="ARBA" id="ARBA00004300"/>
    </source>
</evidence>
<comment type="subcellular location">
    <subcellularLocation>
        <location evidence="1 13">Cytoplasm</location>
        <location evidence="1 13">Cytoskeleton</location>
        <location evidence="1 13">Cilium basal body</location>
    </subcellularLocation>
    <subcellularLocation>
        <location evidence="3 13">Cytoplasm</location>
        <location evidence="3 13">Cytoskeleton</location>
        <location evidence="3 13">Microtubule organizing center</location>
        <location evidence="3 13">Centrosome</location>
    </subcellularLocation>
    <subcellularLocation>
        <location evidence="13">Cytoplasm</location>
    </subcellularLocation>
    <subcellularLocation>
        <location evidence="2 13">Nucleus</location>
    </subcellularLocation>
    <subcellularLocation>
        <location evidence="13">Mitochondrion intermembrane space</location>
    </subcellularLocation>
</comment>
<keyword evidence="16" id="KW-1185">Reference proteome</keyword>
<evidence type="ECO:0000256" key="13">
    <source>
        <dbReference type="RuleBase" id="RU367099"/>
    </source>
</evidence>
<evidence type="ECO:0000259" key="14">
    <source>
        <dbReference type="Pfam" id="PF11527"/>
    </source>
</evidence>
<dbReference type="Proteomes" id="UP000437017">
    <property type="component" value="Unassembled WGS sequence"/>
</dbReference>
<dbReference type="GO" id="GO:0005634">
    <property type="term" value="C:nucleus"/>
    <property type="evidence" value="ECO:0007669"/>
    <property type="project" value="UniProtKB-SubCell"/>
</dbReference>
<evidence type="ECO:0000256" key="8">
    <source>
        <dbReference type="ARBA" id="ARBA00023128"/>
    </source>
</evidence>
<keyword evidence="6 13" id="KW-0963">Cytoplasm</keyword>
<proteinExistence type="inferred from homology"/>
<feature type="domain" description="BART" evidence="14">
    <location>
        <begin position="13"/>
        <end position="56"/>
    </location>
</feature>
<evidence type="ECO:0000256" key="6">
    <source>
        <dbReference type="ARBA" id="ARBA00022490"/>
    </source>
</evidence>
<name>A0A643BU98_BALPH</name>
<keyword evidence="10 13" id="KW-0539">Nucleus</keyword>
<dbReference type="Gene3D" id="1.20.1520.10">
    <property type="entry name" value="ADP-ribosylation factor-like 2-binding protein, domain"/>
    <property type="match status" value="1"/>
</dbReference>
<evidence type="ECO:0000256" key="5">
    <source>
        <dbReference type="ARBA" id="ARBA00014849"/>
    </source>
</evidence>
<dbReference type="GO" id="GO:0005758">
    <property type="term" value="C:mitochondrial intermembrane space"/>
    <property type="evidence" value="ECO:0007669"/>
    <property type="project" value="UniProtKB-SubCell"/>
</dbReference>
<organism evidence="15 16">
    <name type="scientific">Balaenoptera physalus</name>
    <name type="common">Fin whale</name>
    <name type="synonym">Balaena physalus</name>
    <dbReference type="NCBI Taxonomy" id="9770"/>
    <lineage>
        <taxon>Eukaryota</taxon>
        <taxon>Metazoa</taxon>
        <taxon>Chordata</taxon>
        <taxon>Craniata</taxon>
        <taxon>Vertebrata</taxon>
        <taxon>Euteleostomi</taxon>
        <taxon>Mammalia</taxon>
        <taxon>Eutheria</taxon>
        <taxon>Laurasiatheria</taxon>
        <taxon>Artiodactyla</taxon>
        <taxon>Whippomorpha</taxon>
        <taxon>Cetacea</taxon>
        <taxon>Mysticeti</taxon>
        <taxon>Balaenopteridae</taxon>
        <taxon>Balaenoptera</taxon>
    </lineage>
</organism>
<keyword evidence="9 13" id="KW-0206">Cytoskeleton</keyword>
<dbReference type="InterPro" id="IPR042541">
    <property type="entry name" value="BART_sf"/>
</dbReference>
<evidence type="ECO:0000256" key="11">
    <source>
        <dbReference type="ARBA" id="ARBA00023273"/>
    </source>
</evidence>
<accession>A0A643BU98</accession>
<evidence type="ECO:0000256" key="12">
    <source>
        <dbReference type="ARBA" id="ARBA00025341"/>
    </source>
</evidence>